<dbReference type="EMBL" id="CP009621">
    <property type="protein sequence ID" value="AKD02614.1"/>
    <property type="molecule type" value="Genomic_DNA"/>
</dbReference>
<dbReference type="PATRIC" id="fig|400092.3.peg.1138"/>
<accession>A0A0E3ZF59</accession>
<name>A0A0E3ZF59_9BACT</name>
<dbReference type="HOGENOM" id="CLU_1990612_0_0_10"/>
<protein>
    <recommendedName>
        <fullName evidence="3">DUF4157 domain-containing protein</fullName>
    </recommendedName>
</protein>
<dbReference type="AlphaFoldDB" id="A0A0E3ZF59"/>
<evidence type="ECO:0000313" key="1">
    <source>
        <dbReference type="EMBL" id="AKD02614.1"/>
    </source>
</evidence>
<keyword evidence="2" id="KW-1185">Reference proteome</keyword>
<dbReference type="OrthoDB" id="679343at2"/>
<gene>
    <name evidence="1" type="ORF">PKOR_05110</name>
</gene>
<dbReference type="Proteomes" id="UP000033109">
    <property type="component" value="Chromosome"/>
</dbReference>
<evidence type="ECO:0008006" key="3">
    <source>
        <dbReference type="Google" id="ProtNLM"/>
    </source>
</evidence>
<proteinExistence type="predicted"/>
<dbReference type="KEGG" id="pko:PKOR_05110"/>
<dbReference type="RefSeq" id="WP_046309510.1">
    <property type="nucleotide sequence ID" value="NZ_CBCSCY010000009.1"/>
</dbReference>
<sequence>MDFKVVERSPFARIARMVLKSSNVAMVLGKTIHLSGVSRKDFLKDEGWLAHELCHIRQFQEHGFFRFLWLYLKESWRVGYYNNKYEVEARVAGMKHCKHMSPTHKAASAITPTDVPLPADTKKTE</sequence>
<reference evidence="1 2" key="1">
    <citation type="journal article" date="2015" name="Sci. Rep.">
        <title>Unraveling adaptation of Pontibacter korlensis to radiation and infertility in desert through complete genome and comparative transcriptomic analysis.</title>
        <authorList>
            <person name="Dai J."/>
            <person name="Dai W."/>
            <person name="Qiu C."/>
            <person name="Yang Z."/>
            <person name="Zhang Y."/>
            <person name="Zhou M."/>
            <person name="Zhang L."/>
            <person name="Fang C."/>
            <person name="Gao Q."/>
            <person name="Yang Q."/>
            <person name="Li X."/>
            <person name="Wang Z."/>
            <person name="Wang Z."/>
            <person name="Jia Z."/>
            <person name="Chen X."/>
        </authorList>
    </citation>
    <scope>NUCLEOTIDE SEQUENCE [LARGE SCALE GENOMIC DNA]</scope>
    <source>
        <strain evidence="1 2">X14-1T</strain>
    </source>
</reference>
<organism evidence="1 2">
    <name type="scientific">Pontibacter korlensis</name>
    <dbReference type="NCBI Taxonomy" id="400092"/>
    <lineage>
        <taxon>Bacteria</taxon>
        <taxon>Pseudomonadati</taxon>
        <taxon>Bacteroidota</taxon>
        <taxon>Cytophagia</taxon>
        <taxon>Cytophagales</taxon>
        <taxon>Hymenobacteraceae</taxon>
        <taxon>Pontibacter</taxon>
    </lineage>
</organism>
<evidence type="ECO:0000313" key="2">
    <source>
        <dbReference type="Proteomes" id="UP000033109"/>
    </source>
</evidence>